<organism evidence="3 4">
    <name type="scientific">Rhodopseudomonas pseudopalustris</name>
    <dbReference type="NCBI Taxonomy" id="1513892"/>
    <lineage>
        <taxon>Bacteria</taxon>
        <taxon>Pseudomonadati</taxon>
        <taxon>Pseudomonadota</taxon>
        <taxon>Alphaproteobacteria</taxon>
        <taxon>Hyphomicrobiales</taxon>
        <taxon>Nitrobacteraceae</taxon>
        <taxon>Rhodopseudomonas</taxon>
    </lineage>
</organism>
<keyword evidence="2" id="KW-0732">Signal</keyword>
<feature type="compositionally biased region" description="Basic and acidic residues" evidence="1">
    <location>
        <begin position="71"/>
        <end position="80"/>
    </location>
</feature>
<name>A0A1H8UMD9_9BRAD</name>
<proteinExistence type="predicted"/>
<feature type="compositionally biased region" description="Polar residues" evidence="1">
    <location>
        <begin position="81"/>
        <end position="93"/>
    </location>
</feature>
<dbReference type="RefSeq" id="WP_092684826.1">
    <property type="nucleotide sequence ID" value="NZ_FODT01000007.1"/>
</dbReference>
<dbReference type="Proteomes" id="UP000199615">
    <property type="component" value="Unassembled WGS sequence"/>
</dbReference>
<feature type="signal peptide" evidence="2">
    <location>
        <begin position="1"/>
        <end position="25"/>
    </location>
</feature>
<protein>
    <recommendedName>
        <fullName evidence="5">Beta-barrel assembly machine subunit BamF</fullName>
    </recommendedName>
</protein>
<feature type="region of interest" description="Disordered" evidence="1">
    <location>
        <begin position="71"/>
        <end position="99"/>
    </location>
</feature>
<evidence type="ECO:0008006" key="5">
    <source>
        <dbReference type="Google" id="ProtNLM"/>
    </source>
</evidence>
<dbReference type="AlphaFoldDB" id="A0A1H8UMD9"/>
<accession>A0A1H8UMD9</accession>
<evidence type="ECO:0000256" key="1">
    <source>
        <dbReference type="SAM" id="MobiDB-lite"/>
    </source>
</evidence>
<reference evidence="4" key="1">
    <citation type="submission" date="2016-10" db="EMBL/GenBank/DDBJ databases">
        <authorList>
            <person name="Varghese N."/>
            <person name="Submissions S."/>
        </authorList>
    </citation>
    <scope>NUCLEOTIDE SEQUENCE [LARGE SCALE GENOMIC DNA]</scope>
    <source>
        <strain evidence="4">DSM 123</strain>
    </source>
</reference>
<evidence type="ECO:0000313" key="3">
    <source>
        <dbReference type="EMBL" id="SEP04385.1"/>
    </source>
</evidence>
<evidence type="ECO:0000256" key="2">
    <source>
        <dbReference type="SAM" id="SignalP"/>
    </source>
</evidence>
<dbReference type="PROSITE" id="PS51257">
    <property type="entry name" value="PROKAR_LIPOPROTEIN"/>
    <property type="match status" value="1"/>
</dbReference>
<evidence type="ECO:0000313" key="4">
    <source>
        <dbReference type="Proteomes" id="UP000199615"/>
    </source>
</evidence>
<sequence>MQLSSLRLSVAAAAGLILCSLTGCGTINEQLTVGLADFVPQWAGGLPANAPPRPGTAKYDAYMREQERLRNLPAAERQKIEGTTATESGQSAPSGGPLR</sequence>
<dbReference type="EMBL" id="FODT01000007">
    <property type="protein sequence ID" value="SEP04385.1"/>
    <property type="molecule type" value="Genomic_DNA"/>
</dbReference>
<gene>
    <name evidence="3" type="ORF">SAMN05444123_107144</name>
</gene>
<dbReference type="OrthoDB" id="8255016at2"/>
<keyword evidence="4" id="KW-1185">Reference proteome</keyword>
<feature type="chain" id="PRO_5011576953" description="Beta-barrel assembly machine subunit BamF" evidence="2">
    <location>
        <begin position="26"/>
        <end position="99"/>
    </location>
</feature>